<dbReference type="AlphaFoldDB" id="A0A6G4A4K2"/>
<organism evidence="1">
    <name type="scientific">Paenibacillus sp. SYP-B3998</name>
    <dbReference type="NCBI Taxonomy" id="2678564"/>
    <lineage>
        <taxon>Bacteria</taxon>
        <taxon>Bacillati</taxon>
        <taxon>Bacillota</taxon>
        <taxon>Bacilli</taxon>
        <taxon>Bacillales</taxon>
        <taxon>Paenibacillaceae</taxon>
        <taxon>Paenibacillus</taxon>
    </lineage>
</organism>
<name>A0A6G4A4K2_9BACL</name>
<accession>A0A6G4A4K2</accession>
<proteinExistence type="predicted"/>
<protein>
    <submittedName>
        <fullName evidence="1">Uncharacterized protein</fullName>
    </submittedName>
</protein>
<evidence type="ECO:0000313" key="1">
    <source>
        <dbReference type="EMBL" id="NEW08577.1"/>
    </source>
</evidence>
<dbReference type="RefSeq" id="WP_163951583.1">
    <property type="nucleotide sequence ID" value="NZ_JAAIKC010000010.1"/>
</dbReference>
<reference evidence="1" key="1">
    <citation type="submission" date="2020-02" db="EMBL/GenBank/DDBJ databases">
        <authorList>
            <person name="Shen X.-R."/>
            <person name="Zhang Y.-X."/>
        </authorList>
    </citation>
    <scope>NUCLEOTIDE SEQUENCE</scope>
    <source>
        <strain evidence="1">SYP-B3998</strain>
    </source>
</reference>
<comment type="caution">
    <text evidence="1">The sequence shown here is derived from an EMBL/GenBank/DDBJ whole genome shotgun (WGS) entry which is preliminary data.</text>
</comment>
<sequence length="208" mass="24968">MPPYFSVYYSFPYTSVSDQFVSEVYSVFLNYFPYKSGYWQAEKNSLEEIISWNSELLTRKFELGFDQHVMHDYKQLLLESEKHEHLRLFWNYQNNEVTLHMITPEHEVLLDDKSWRFNGERIYNLINLSVKLWENQKLNVVQTYHELDAPESLSKVCKGVQPRTNPFCIVDEQTFLKLEKQLETKYYIKHIKNGVMIVERDYASLVRG</sequence>
<dbReference type="EMBL" id="JAAIKC010000010">
    <property type="protein sequence ID" value="NEW08577.1"/>
    <property type="molecule type" value="Genomic_DNA"/>
</dbReference>
<gene>
    <name evidence="1" type="ORF">GK047_21490</name>
</gene>